<reference evidence="3" key="2">
    <citation type="journal article" date="2021" name="Microbiome">
        <title>Successional dynamics and alternative stable states in a saline activated sludge microbial community over 9 years.</title>
        <authorList>
            <person name="Wang Y."/>
            <person name="Ye J."/>
            <person name="Ju F."/>
            <person name="Liu L."/>
            <person name="Boyd J.A."/>
            <person name="Deng Y."/>
            <person name="Parks D.H."/>
            <person name="Jiang X."/>
            <person name="Yin X."/>
            <person name="Woodcroft B.J."/>
            <person name="Tyson G.W."/>
            <person name="Hugenholtz P."/>
            <person name="Polz M.F."/>
            <person name="Zhang T."/>
        </authorList>
    </citation>
    <scope>NUCLEOTIDE SEQUENCE</scope>
    <source>
        <strain evidence="3">HKST-UBA79</strain>
    </source>
</reference>
<dbReference type="GO" id="GO:0009294">
    <property type="term" value="P:DNA-mediated transformation"/>
    <property type="evidence" value="ECO:0007669"/>
    <property type="project" value="InterPro"/>
</dbReference>
<evidence type="ECO:0000259" key="2">
    <source>
        <dbReference type="Pfam" id="PF02481"/>
    </source>
</evidence>
<feature type="domain" description="Smf/DprA SLOG" evidence="2">
    <location>
        <begin position="20"/>
        <end position="202"/>
    </location>
</feature>
<evidence type="ECO:0000313" key="3">
    <source>
        <dbReference type="EMBL" id="MCA9308149.1"/>
    </source>
</evidence>
<dbReference type="SUPFAM" id="SSF102405">
    <property type="entry name" value="MCP/YpsA-like"/>
    <property type="match status" value="1"/>
</dbReference>
<sequence length="223" mass="24632">MLHEFTKLTCDELLFLKPSLKSLYKEIPKKMYYLGNLPFTLSKPIVAIVGRRKASILECSISKYLSKLFGSNGYTIVSGFMYGIDAHAHMGCLDCTYPSIAVLGYGANYLPSATVHNLYATYIKQLQTSCFLTQYEAGFSGRPWSFSKRNKLVALLASKVVVVAAGSASGALITVKNALNFKRTVYYVKNPNDMFGTGVSQLKDNPNVYPLDLSSIFTALKEI</sequence>
<dbReference type="PANTHER" id="PTHR43022">
    <property type="entry name" value="PROTEIN SMF"/>
    <property type="match status" value="1"/>
</dbReference>
<dbReference type="InterPro" id="IPR003488">
    <property type="entry name" value="DprA"/>
</dbReference>
<dbReference type="Pfam" id="PF02481">
    <property type="entry name" value="DNA_processg_A"/>
    <property type="match status" value="1"/>
</dbReference>
<accession>A0A955J1J8</accession>
<gene>
    <name evidence="3" type="ORF">KC980_01425</name>
</gene>
<dbReference type="PANTHER" id="PTHR43022:SF1">
    <property type="entry name" value="PROTEIN SMF"/>
    <property type="match status" value="1"/>
</dbReference>
<dbReference type="EMBL" id="JAGQNX010000041">
    <property type="protein sequence ID" value="MCA9308149.1"/>
    <property type="molecule type" value="Genomic_DNA"/>
</dbReference>
<comment type="similarity">
    <text evidence="1">Belongs to the DprA/Smf family.</text>
</comment>
<dbReference type="AlphaFoldDB" id="A0A955J1J8"/>
<organism evidence="3 4">
    <name type="scientific">candidate division WWE3 bacterium</name>
    <dbReference type="NCBI Taxonomy" id="2053526"/>
    <lineage>
        <taxon>Bacteria</taxon>
        <taxon>Katanobacteria</taxon>
    </lineage>
</organism>
<dbReference type="InterPro" id="IPR057666">
    <property type="entry name" value="DrpA_SLOG"/>
</dbReference>
<reference evidence="3" key="1">
    <citation type="submission" date="2020-04" db="EMBL/GenBank/DDBJ databases">
        <authorList>
            <person name="Zhang T."/>
        </authorList>
    </citation>
    <scope>NUCLEOTIDE SEQUENCE</scope>
    <source>
        <strain evidence="3">HKST-UBA79</strain>
    </source>
</reference>
<proteinExistence type="inferred from homology"/>
<name>A0A955J1J8_UNCKA</name>
<dbReference type="Gene3D" id="3.40.50.450">
    <property type="match status" value="1"/>
</dbReference>
<evidence type="ECO:0000313" key="4">
    <source>
        <dbReference type="Proteomes" id="UP000740557"/>
    </source>
</evidence>
<protein>
    <submittedName>
        <fullName evidence="3">DNA-processing protein DprA</fullName>
    </submittedName>
</protein>
<evidence type="ECO:0000256" key="1">
    <source>
        <dbReference type="ARBA" id="ARBA00006525"/>
    </source>
</evidence>
<dbReference type="Proteomes" id="UP000740557">
    <property type="component" value="Unassembled WGS sequence"/>
</dbReference>
<comment type="caution">
    <text evidence="3">The sequence shown here is derived from an EMBL/GenBank/DDBJ whole genome shotgun (WGS) entry which is preliminary data.</text>
</comment>